<dbReference type="Gene3D" id="1.20.1250.20">
    <property type="entry name" value="MFS general substrate transporter like domains"/>
    <property type="match status" value="1"/>
</dbReference>
<feature type="transmembrane region" description="Helical" evidence="6">
    <location>
        <begin position="327"/>
        <end position="346"/>
    </location>
</feature>
<dbReference type="eggNOG" id="COG2814">
    <property type="taxonomic scope" value="Bacteria"/>
</dbReference>
<dbReference type="InterPro" id="IPR020846">
    <property type="entry name" value="MFS_dom"/>
</dbReference>
<dbReference type="PROSITE" id="PS50850">
    <property type="entry name" value="MFS"/>
    <property type="match status" value="1"/>
</dbReference>
<dbReference type="Pfam" id="PF07690">
    <property type="entry name" value="MFS_1"/>
    <property type="match status" value="1"/>
</dbReference>
<feature type="transmembrane region" description="Helical" evidence="6">
    <location>
        <begin position="102"/>
        <end position="123"/>
    </location>
</feature>
<gene>
    <name evidence="8" type="ordered locus">Desdi_2204</name>
</gene>
<organism evidence="8 9">
    <name type="scientific">Desulfitobacterium dichloroeliminans (strain LMG P-21439 / DCA1)</name>
    <dbReference type="NCBI Taxonomy" id="871963"/>
    <lineage>
        <taxon>Bacteria</taxon>
        <taxon>Bacillati</taxon>
        <taxon>Bacillota</taxon>
        <taxon>Clostridia</taxon>
        <taxon>Eubacteriales</taxon>
        <taxon>Desulfitobacteriaceae</taxon>
        <taxon>Desulfitobacterium</taxon>
    </lineage>
</organism>
<comment type="subcellular location">
    <subcellularLocation>
        <location evidence="1">Cell membrane</location>
        <topology evidence="1">Multi-pass membrane protein</topology>
    </subcellularLocation>
</comment>
<evidence type="ECO:0000256" key="3">
    <source>
        <dbReference type="ARBA" id="ARBA00022692"/>
    </source>
</evidence>
<keyword evidence="4 6" id="KW-1133">Transmembrane helix</keyword>
<dbReference type="PANTHER" id="PTHR42718:SF9">
    <property type="entry name" value="MAJOR FACILITATOR SUPERFAMILY MULTIDRUG TRANSPORTER MFSC"/>
    <property type="match status" value="1"/>
</dbReference>
<evidence type="ECO:0000256" key="1">
    <source>
        <dbReference type="ARBA" id="ARBA00004651"/>
    </source>
</evidence>
<feature type="transmembrane region" description="Helical" evidence="6">
    <location>
        <begin position="77"/>
        <end position="96"/>
    </location>
</feature>
<sequence>MSYSKDFIRNTMIICLMTSFIAPFMVNSVNIAIPAISLDYAGTQLHLNWVVTIYLLTSAALSLPFGRLADILGRRKLFLLGIGLFGLSSLGCSLAFSLNSLIFFRFLQGIANAMVTGTSMAILTSVVPPQERGKALGITSAAVYIGLSLGPVLGGLIIQVINWRGIFVFGFIVDMIILILIFTKLNGEWKVADGEAFDYTGSILWASGLALVLLALSNLSLDPLYIIILIIGISLLVFFVRFELKSNSPIFAIRVFAKNTPFIFSNLATVINYSATFALSYLLSLYLQLVLGLDSSFSGLILLSQPVLMAFISPFAGRLSDKMEPRILSSLGMAITTVGLFFIIFLKPTTPIAILIVNLIFIGIGFGIFSSPNTNAIMSSVDKRYYSIASSTLGTMRLLGQTLSMATVSLITSAFIGNISLNSSEYPQVFMTSFKVSFTVFAALCIFGVFASLARGKKVDMDTPNS</sequence>
<reference evidence="9" key="1">
    <citation type="submission" date="2012-02" db="EMBL/GenBank/DDBJ databases">
        <title>Complete sequence of Desulfitobacterium dichloroeliminans LMG P-21439.</title>
        <authorList>
            <person name="Lucas S."/>
            <person name="Han J."/>
            <person name="Lapidus A."/>
            <person name="Cheng J.-F."/>
            <person name="Goodwin L."/>
            <person name="Pitluck S."/>
            <person name="Peters L."/>
            <person name="Ovchinnikova G."/>
            <person name="Teshima H."/>
            <person name="Detter J.C."/>
            <person name="Han C."/>
            <person name="Tapia R."/>
            <person name="Land M."/>
            <person name="Hauser L."/>
            <person name="Kyrpides N."/>
            <person name="Ivanova N."/>
            <person name="Pagani I."/>
            <person name="Kruse T."/>
            <person name="de Vos W.M."/>
            <person name="Boon N."/>
            <person name="Smidt H."/>
            <person name="Woyke T."/>
        </authorList>
    </citation>
    <scope>NUCLEOTIDE SEQUENCE [LARGE SCALE GENOMIC DNA]</scope>
    <source>
        <strain evidence="9">LMG P-21439 / DCA1</strain>
    </source>
</reference>
<evidence type="ECO:0000256" key="6">
    <source>
        <dbReference type="SAM" id="Phobius"/>
    </source>
</evidence>
<keyword evidence="2" id="KW-0813">Transport</keyword>
<evidence type="ECO:0000313" key="9">
    <source>
        <dbReference type="Proteomes" id="UP000010797"/>
    </source>
</evidence>
<dbReference type="Proteomes" id="UP000010797">
    <property type="component" value="Chromosome"/>
</dbReference>
<dbReference type="PANTHER" id="PTHR42718">
    <property type="entry name" value="MAJOR FACILITATOR SUPERFAMILY MULTIDRUG TRANSPORTER MFSC"/>
    <property type="match status" value="1"/>
</dbReference>
<evidence type="ECO:0000256" key="5">
    <source>
        <dbReference type="ARBA" id="ARBA00023136"/>
    </source>
</evidence>
<dbReference type="GO" id="GO:0005886">
    <property type="term" value="C:plasma membrane"/>
    <property type="evidence" value="ECO:0007669"/>
    <property type="project" value="UniProtKB-SubCell"/>
</dbReference>
<evidence type="ECO:0000313" key="8">
    <source>
        <dbReference type="EMBL" id="AGA69639.1"/>
    </source>
</evidence>
<feature type="transmembrane region" description="Helical" evidence="6">
    <location>
        <begin position="398"/>
        <end position="416"/>
    </location>
</feature>
<feature type="transmembrane region" description="Helical" evidence="6">
    <location>
        <begin position="166"/>
        <end position="185"/>
    </location>
</feature>
<dbReference type="Gene3D" id="1.20.1720.10">
    <property type="entry name" value="Multidrug resistance protein D"/>
    <property type="match status" value="1"/>
</dbReference>
<dbReference type="InterPro" id="IPR011701">
    <property type="entry name" value="MFS"/>
</dbReference>
<dbReference type="RefSeq" id="WP_015262617.1">
    <property type="nucleotide sequence ID" value="NC_019903.1"/>
</dbReference>
<feature type="transmembrane region" description="Helical" evidence="6">
    <location>
        <begin position="223"/>
        <end position="242"/>
    </location>
</feature>
<feature type="transmembrane region" description="Helical" evidence="6">
    <location>
        <begin position="197"/>
        <end position="217"/>
    </location>
</feature>
<feature type="transmembrane region" description="Helical" evidence="6">
    <location>
        <begin position="135"/>
        <end position="160"/>
    </location>
</feature>
<feature type="transmembrane region" description="Helical" evidence="6">
    <location>
        <begin position="295"/>
        <end position="315"/>
    </location>
</feature>
<dbReference type="InterPro" id="IPR036259">
    <property type="entry name" value="MFS_trans_sf"/>
</dbReference>
<keyword evidence="3 6" id="KW-0812">Transmembrane</keyword>
<evidence type="ECO:0000259" key="7">
    <source>
        <dbReference type="PROSITE" id="PS50850"/>
    </source>
</evidence>
<dbReference type="HOGENOM" id="CLU_000960_28_3_9"/>
<dbReference type="AlphaFoldDB" id="L0F737"/>
<accession>L0F737</accession>
<feature type="transmembrane region" description="Helical" evidence="6">
    <location>
        <begin position="263"/>
        <end position="283"/>
    </location>
</feature>
<protein>
    <submittedName>
        <fullName evidence="8">Arabinose efflux permease family protein</fullName>
    </submittedName>
</protein>
<keyword evidence="5 6" id="KW-0472">Membrane</keyword>
<dbReference type="OrthoDB" id="102502at2"/>
<dbReference type="CDD" id="cd17321">
    <property type="entry name" value="MFS_MMR_MDR_like"/>
    <property type="match status" value="1"/>
</dbReference>
<evidence type="ECO:0000256" key="2">
    <source>
        <dbReference type="ARBA" id="ARBA00022448"/>
    </source>
</evidence>
<feature type="transmembrane region" description="Helical" evidence="6">
    <location>
        <begin position="436"/>
        <end position="454"/>
    </location>
</feature>
<dbReference type="GO" id="GO:0022857">
    <property type="term" value="F:transmembrane transporter activity"/>
    <property type="evidence" value="ECO:0007669"/>
    <property type="project" value="InterPro"/>
</dbReference>
<proteinExistence type="predicted"/>
<dbReference type="STRING" id="871963.Desdi_2204"/>
<dbReference type="EMBL" id="CP003344">
    <property type="protein sequence ID" value="AGA69639.1"/>
    <property type="molecule type" value="Genomic_DNA"/>
</dbReference>
<keyword evidence="9" id="KW-1185">Reference proteome</keyword>
<evidence type="ECO:0000256" key="4">
    <source>
        <dbReference type="ARBA" id="ARBA00022989"/>
    </source>
</evidence>
<dbReference type="SUPFAM" id="SSF103473">
    <property type="entry name" value="MFS general substrate transporter"/>
    <property type="match status" value="1"/>
</dbReference>
<feature type="transmembrane region" description="Helical" evidence="6">
    <location>
        <begin position="45"/>
        <end position="65"/>
    </location>
</feature>
<name>L0F737_DESDL</name>
<dbReference type="PRINTS" id="PR01036">
    <property type="entry name" value="TCRTETB"/>
</dbReference>
<feature type="transmembrane region" description="Helical" evidence="6">
    <location>
        <begin position="352"/>
        <end position="377"/>
    </location>
</feature>
<dbReference type="KEGG" id="ddl:Desdi_2204"/>
<feature type="domain" description="Major facilitator superfamily (MFS) profile" evidence="7">
    <location>
        <begin position="11"/>
        <end position="460"/>
    </location>
</feature>
<feature type="transmembrane region" description="Helical" evidence="6">
    <location>
        <begin position="12"/>
        <end position="33"/>
    </location>
</feature>